<dbReference type="EMBL" id="CP028519">
    <property type="protein sequence ID" value="AVY95392.1"/>
    <property type="molecule type" value="Genomic_DNA"/>
</dbReference>
<proteinExistence type="predicted"/>
<dbReference type="STRING" id="1122240.GCA_000620105_02721"/>
<reference evidence="1 2" key="1">
    <citation type="submission" date="2018-04" db="EMBL/GenBank/DDBJ databases">
        <title>Denitrifier Microvirgula.</title>
        <authorList>
            <person name="Anderson E."/>
            <person name="Jang J."/>
            <person name="Ishii S."/>
        </authorList>
    </citation>
    <scope>NUCLEOTIDE SEQUENCE [LARGE SCALE GENOMIC DNA]</scope>
    <source>
        <strain evidence="1 2">BE2.4</strain>
    </source>
</reference>
<evidence type="ECO:0000313" key="2">
    <source>
        <dbReference type="Proteomes" id="UP000244173"/>
    </source>
</evidence>
<dbReference type="KEGG" id="maer:DAI18_16080"/>
<evidence type="ECO:0000313" key="1">
    <source>
        <dbReference type="EMBL" id="AVY95392.1"/>
    </source>
</evidence>
<sequence>MRRFRQGERVVHVESGAELVCLENAIAIEGFSCPVLCAAQDSYGARVIVDECDLEARPVSLRERLFRSTK</sequence>
<accession>A0A2S0PDH8</accession>
<protein>
    <submittedName>
        <fullName evidence="1">Uncharacterized protein</fullName>
    </submittedName>
</protein>
<organism evidence="1 2">
    <name type="scientific">Microvirgula aerodenitrificans</name>
    <dbReference type="NCBI Taxonomy" id="57480"/>
    <lineage>
        <taxon>Bacteria</taxon>
        <taxon>Pseudomonadati</taxon>
        <taxon>Pseudomonadota</taxon>
        <taxon>Betaproteobacteria</taxon>
        <taxon>Neisseriales</taxon>
        <taxon>Aquaspirillaceae</taxon>
        <taxon>Microvirgula</taxon>
    </lineage>
</organism>
<name>A0A2S0PDH8_9NEIS</name>
<dbReference type="AlphaFoldDB" id="A0A2S0PDH8"/>
<gene>
    <name evidence="1" type="ORF">DAI18_16080</name>
</gene>
<dbReference type="Proteomes" id="UP000244173">
    <property type="component" value="Chromosome"/>
</dbReference>
<dbReference type="RefSeq" id="WP_107889920.1">
    <property type="nucleotide sequence ID" value="NZ_CP028519.1"/>
</dbReference>
<keyword evidence="2" id="KW-1185">Reference proteome</keyword>